<reference evidence="3" key="1">
    <citation type="submission" date="2024-07" db="EMBL/GenBank/DDBJ databases">
        <title>Two chromosome-level genome assemblies of Korean endemic species Abeliophyllum distichum and Forsythia ovata (Oleaceae).</title>
        <authorList>
            <person name="Jang H."/>
        </authorList>
    </citation>
    <scope>NUCLEOTIDE SEQUENCE [LARGE SCALE GENOMIC DNA]</scope>
</reference>
<gene>
    <name evidence="2" type="ORF">Adt_23586</name>
</gene>
<evidence type="ECO:0000313" key="2">
    <source>
        <dbReference type="EMBL" id="KAL2498036.1"/>
    </source>
</evidence>
<evidence type="ECO:0000256" key="1">
    <source>
        <dbReference type="SAM" id="MobiDB-lite"/>
    </source>
</evidence>
<evidence type="ECO:0000313" key="3">
    <source>
        <dbReference type="Proteomes" id="UP001604336"/>
    </source>
</evidence>
<feature type="region of interest" description="Disordered" evidence="1">
    <location>
        <begin position="411"/>
        <end position="482"/>
    </location>
</feature>
<name>A0ABD1SBA5_9LAMI</name>
<dbReference type="EMBL" id="JBFOLK010000007">
    <property type="protein sequence ID" value="KAL2498036.1"/>
    <property type="molecule type" value="Genomic_DNA"/>
</dbReference>
<keyword evidence="3" id="KW-1185">Reference proteome</keyword>
<proteinExistence type="predicted"/>
<feature type="compositionally biased region" description="Acidic residues" evidence="1">
    <location>
        <begin position="464"/>
        <end position="473"/>
    </location>
</feature>
<organism evidence="2 3">
    <name type="scientific">Abeliophyllum distichum</name>
    <dbReference type="NCBI Taxonomy" id="126358"/>
    <lineage>
        <taxon>Eukaryota</taxon>
        <taxon>Viridiplantae</taxon>
        <taxon>Streptophyta</taxon>
        <taxon>Embryophyta</taxon>
        <taxon>Tracheophyta</taxon>
        <taxon>Spermatophyta</taxon>
        <taxon>Magnoliopsida</taxon>
        <taxon>eudicotyledons</taxon>
        <taxon>Gunneridae</taxon>
        <taxon>Pentapetalae</taxon>
        <taxon>asterids</taxon>
        <taxon>lamiids</taxon>
        <taxon>Lamiales</taxon>
        <taxon>Oleaceae</taxon>
        <taxon>Forsythieae</taxon>
        <taxon>Abeliophyllum</taxon>
    </lineage>
</organism>
<feature type="compositionally biased region" description="Low complexity" evidence="1">
    <location>
        <begin position="414"/>
        <end position="444"/>
    </location>
</feature>
<sequence length="482" mass="53565">MATSKKPSDNLISFEYFQELLTRRYVNPSCLLSTKPESNDFYLGPSFNDADSVGRAAVAQLFPCTQEPSFLDPFPLKPICDKSICTWPKADTTLYLWHARMMKHSTTKAIFDRARIYDLLEIATRLPLYHPVLFPIALSFWSSEYNTSIFPLGPMPITLRDVGSLVNLPPLGDTIFPTILISSAAAKFDKKFTDSYLGMQELYNNSGAEPTHVERVAFLQVWLCKYVLCVPSLKPSMAYLPIAHELAHVHHTPIYVQPPLTLNEASDVLPVWAQYLVGRELFHDILIGTNAKAGVEIYAPKFFISQLGFSQTWPIPPCYSKSFEERFHTITKVEAQTMDVRSASLMNGFSLAPFNPTSIVHPLFEQFWPSVKRRLFATNVNHAFHLLKGLGPSKTSISSIPVPIPAMPISTRCPAPSSSPSKSPPVRTSYSVAASLQSSSPPAQTGVIKVVSSLKRPALGPSEQSDDNDDDDAPPLIRRKGF</sequence>
<dbReference type="AlphaFoldDB" id="A0ABD1SBA5"/>
<accession>A0ABD1SBA5</accession>
<protein>
    <submittedName>
        <fullName evidence="2">PMD domain-containing protein</fullName>
    </submittedName>
</protein>
<dbReference type="Proteomes" id="UP001604336">
    <property type="component" value="Unassembled WGS sequence"/>
</dbReference>
<comment type="caution">
    <text evidence="2">The sequence shown here is derived from an EMBL/GenBank/DDBJ whole genome shotgun (WGS) entry which is preliminary data.</text>
</comment>